<dbReference type="Proteomes" id="UP000054821">
    <property type="component" value="Unassembled WGS sequence"/>
</dbReference>
<dbReference type="EMBL" id="JPDN02000001">
    <property type="protein sequence ID" value="PON30710.1"/>
    <property type="molecule type" value="Genomic_DNA"/>
</dbReference>
<reference evidence="2 3" key="1">
    <citation type="journal article" date="2016" name="Genome Announc.">
        <title>Draft Whole-Genome Sequence of Trichoderma gamsii T6085, a Promising Biocontrol Agent of Fusarium Head Blight on Wheat.</title>
        <authorList>
            <person name="Baroncelli R."/>
            <person name="Zapparata A."/>
            <person name="Piaggeschi G."/>
            <person name="Sarrocco S."/>
            <person name="Vannacci G."/>
        </authorList>
    </citation>
    <scope>NUCLEOTIDE SEQUENCE [LARGE SCALE GENOMIC DNA]</scope>
    <source>
        <strain evidence="2 3">T6085</strain>
    </source>
</reference>
<feature type="region of interest" description="Disordered" evidence="1">
    <location>
        <begin position="1"/>
        <end position="21"/>
    </location>
</feature>
<accession>A0A2P5A2D9</accession>
<organism evidence="2 3">
    <name type="scientific">Trichoderma gamsii</name>
    <dbReference type="NCBI Taxonomy" id="398673"/>
    <lineage>
        <taxon>Eukaryota</taxon>
        <taxon>Fungi</taxon>
        <taxon>Dikarya</taxon>
        <taxon>Ascomycota</taxon>
        <taxon>Pezizomycotina</taxon>
        <taxon>Sordariomycetes</taxon>
        <taxon>Hypocreomycetidae</taxon>
        <taxon>Hypocreales</taxon>
        <taxon>Hypocreaceae</taxon>
        <taxon>Trichoderma</taxon>
    </lineage>
</organism>
<proteinExistence type="predicted"/>
<dbReference type="GeneID" id="36347244"/>
<evidence type="ECO:0000256" key="1">
    <source>
        <dbReference type="SAM" id="MobiDB-lite"/>
    </source>
</evidence>
<evidence type="ECO:0000313" key="2">
    <source>
        <dbReference type="EMBL" id="PON30710.1"/>
    </source>
</evidence>
<dbReference type="RefSeq" id="XP_024406704.1">
    <property type="nucleotide sequence ID" value="XM_024548489.1"/>
</dbReference>
<protein>
    <submittedName>
        <fullName evidence="2">Uncharacterized protein</fullName>
    </submittedName>
</protein>
<dbReference type="AlphaFoldDB" id="A0A2P5A2D9"/>
<sequence>MGRTAALPFAPHRQQHGAAKTAGHVHIGVFLGANLHRQSSAESIPQRESHAVLGQATLWIVP</sequence>
<evidence type="ECO:0000313" key="3">
    <source>
        <dbReference type="Proteomes" id="UP000054821"/>
    </source>
</evidence>
<name>A0A2P5A2D9_9HYPO</name>
<gene>
    <name evidence="2" type="ORF">TGAM01_v200130</name>
</gene>
<comment type="caution">
    <text evidence="2">The sequence shown here is derived from an EMBL/GenBank/DDBJ whole genome shotgun (WGS) entry which is preliminary data.</text>
</comment>
<keyword evidence="3" id="KW-1185">Reference proteome</keyword>